<evidence type="ECO:0000313" key="12">
    <source>
        <dbReference type="Proteomes" id="UP000008312"/>
    </source>
</evidence>
<feature type="transmembrane region" description="Helical" evidence="10">
    <location>
        <begin position="224"/>
        <end position="245"/>
    </location>
</feature>
<protein>
    <recommendedName>
        <fullName evidence="10">Elongation of fatty acids protein</fullName>
        <ecNumber evidence="10">2.3.1.-</ecNumber>
    </recommendedName>
</protein>
<evidence type="ECO:0000256" key="9">
    <source>
        <dbReference type="ARBA" id="ARBA00023160"/>
    </source>
</evidence>
<evidence type="ECO:0000256" key="5">
    <source>
        <dbReference type="ARBA" id="ARBA00022832"/>
    </source>
</evidence>
<dbReference type="Pfam" id="PF01151">
    <property type="entry name" value="ELO"/>
    <property type="match status" value="1"/>
</dbReference>
<dbReference type="GO" id="GO:0019367">
    <property type="term" value="P:fatty acid elongation, saturated fatty acid"/>
    <property type="evidence" value="ECO:0007669"/>
    <property type="project" value="TreeGrafter"/>
</dbReference>
<keyword evidence="4 10" id="KW-0812">Transmembrane</keyword>
<feature type="transmembrane region" description="Helical" evidence="10">
    <location>
        <begin position="166"/>
        <end position="187"/>
    </location>
</feature>
<dbReference type="FunCoup" id="D8M728">
    <property type="interactions" value="19"/>
</dbReference>
<dbReference type="GO" id="GO:0034625">
    <property type="term" value="P:fatty acid elongation, monounsaturated fatty acid"/>
    <property type="evidence" value="ECO:0007669"/>
    <property type="project" value="TreeGrafter"/>
</dbReference>
<evidence type="ECO:0000256" key="6">
    <source>
        <dbReference type="ARBA" id="ARBA00022989"/>
    </source>
</evidence>
<accession>D8M728</accession>
<proteinExistence type="inferred from homology"/>
<dbReference type="InParanoid" id="D8M728"/>
<keyword evidence="6 10" id="KW-1133">Transmembrane helix</keyword>
<keyword evidence="12" id="KW-1185">Reference proteome</keyword>
<evidence type="ECO:0000256" key="10">
    <source>
        <dbReference type="RuleBase" id="RU361115"/>
    </source>
</evidence>
<dbReference type="OMA" id="YSTTRHR"/>
<feature type="transmembrane region" description="Helical" evidence="10">
    <location>
        <begin position="60"/>
        <end position="80"/>
    </location>
</feature>
<dbReference type="EC" id="2.3.1.-" evidence="10"/>
<evidence type="ECO:0000256" key="1">
    <source>
        <dbReference type="ARBA" id="ARBA00004141"/>
    </source>
</evidence>
<evidence type="ECO:0000256" key="4">
    <source>
        <dbReference type="ARBA" id="ARBA00022692"/>
    </source>
</evidence>
<keyword evidence="2 10" id="KW-0444">Lipid biosynthesis</keyword>
<evidence type="ECO:0000313" key="11">
    <source>
        <dbReference type="EMBL" id="CBK23867.2"/>
    </source>
</evidence>
<dbReference type="Proteomes" id="UP000008312">
    <property type="component" value="Unassembled WGS sequence"/>
</dbReference>
<evidence type="ECO:0000256" key="8">
    <source>
        <dbReference type="ARBA" id="ARBA00023136"/>
    </source>
</evidence>
<dbReference type="GO" id="GO:0042761">
    <property type="term" value="P:very long-chain fatty acid biosynthetic process"/>
    <property type="evidence" value="ECO:0007669"/>
    <property type="project" value="TreeGrafter"/>
</dbReference>
<dbReference type="PROSITE" id="PS01188">
    <property type="entry name" value="ELO"/>
    <property type="match status" value="1"/>
</dbReference>
<keyword evidence="9 10" id="KW-0275">Fatty acid biosynthesis</keyword>
<sequence>MFNFDITETTANTGIVEYVSSFPMTDYKSMIIGNIFYFVTIYVLMQIMNRREERFNPKKFMIVYNFICVCLATYCFYGMLRYYYLDGSVLSCSNIDFASEKAKQLVRVFYVFYIQKYWEFLDTFIFILRKSYRQVTFLHVYHHSSITIMVRLFLFAYPNGDNCVPVLLNSFVHMLMYTHYLCSILGFKCWWRSYLTKLQLVQFVLITLVNVVDLVKGNCQMPHWLNWLLIAYMATMIVLFSRFYIKRYLGGNEEKPKSA</sequence>
<dbReference type="PANTHER" id="PTHR11157">
    <property type="entry name" value="FATTY ACID ACYL TRANSFERASE-RELATED"/>
    <property type="match status" value="1"/>
</dbReference>
<dbReference type="GO" id="GO:0005789">
    <property type="term" value="C:endoplasmic reticulum membrane"/>
    <property type="evidence" value="ECO:0007669"/>
    <property type="project" value="TreeGrafter"/>
</dbReference>
<comment type="catalytic activity">
    <reaction evidence="10">
        <text>an acyl-CoA + malonyl-CoA + H(+) = a 3-oxoacyl-CoA + CO2 + CoA</text>
        <dbReference type="Rhea" id="RHEA:50252"/>
        <dbReference type="ChEBI" id="CHEBI:15378"/>
        <dbReference type="ChEBI" id="CHEBI:16526"/>
        <dbReference type="ChEBI" id="CHEBI:57287"/>
        <dbReference type="ChEBI" id="CHEBI:57384"/>
        <dbReference type="ChEBI" id="CHEBI:58342"/>
        <dbReference type="ChEBI" id="CHEBI:90726"/>
    </reaction>
    <physiologicalReaction direction="left-to-right" evidence="10">
        <dbReference type="Rhea" id="RHEA:50253"/>
    </physiologicalReaction>
</comment>
<dbReference type="GeneID" id="24920757"/>
<evidence type="ECO:0000256" key="3">
    <source>
        <dbReference type="ARBA" id="ARBA00022679"/>
    </source>
</evidence>
<gene>
    <name evidence="11" type="ORF">GSBLH_T00003680001</name>
</gene>
<dbReference type="AlphaFoldDB" id="D8M728"/>
<comment type="similarity">
    <text evidence="10">Belongs to the ELO family.</text>
</comment>
<dbReference type="OrthoDB" id="434092at2759"/>
<dbReference type="InterPro" id="IPR030457">
    <property type="entry name" value="ELO_CS"/>
</dbReference>
<dbReference type="EMBL" id="FN668672">
    <property type="protein sequence ID" value="CBK23867.2"/>
    <property type="molecule type" value="Genomic_DNA"/>
</dbReference>
<evidence type="ECO:0000256" key="2">
    <source>
        <dbReference type="ARBA" id="ARBA00022516"/>
    </source>
</evidence>
<comment type="subcellular location">
    <subcellularLocation>
        <location evidence="1">Membrane</location>
        <topology evidence="1">Multi-pass membrane protein</topology>
    </subcellularLocation>
</comment>
<keyword evidence="3 10" id="KW-0808">Transferase</keyword>
<dbReference type="RefSeq" id="XP_012897915.1">
    <property type="nucleotide sequence ID" value="XM_013042461.1"/>
</dbReference>
<feature type="transmembrane region" description="Helical" evidence="10">
    <location>
        <begin position="140"/>
        <end position="160"/>
    </location>
</feature>
<dbReference type="GO" id="GO:0009922">
    <property type="term" value="F:fatty acid elongase activity"/>
    <property type="evidence" value="ECO:0007669"/>
    <property type="project" value="InterPro"/>
</dbReference>
<dbReference type="PANTHER" id="PTHR11157:SF126">
    <property type="entry name" value="ELONGATION OF VERY LONG CHAIN FATTY ACIDS PROTEIN"/>
    <property type="match status" value="1"/>
</dbReference>
<keyword evidence="7 10" id="KW-0443">Lipid metabolism</keyword>
<feature type="transmembrane region" description="Helical" evidence="10">
    <location>
        <begin position="108"/>
        <end position="128"/>
    </location>
</feature>
<feature type="transmembrane region" description="Helical" evidence="10">
    <location>
        <begin position="30"/>
        <end position="48"/>
    </location>
</feature>
<keyword evidence="5 10" id="KW-0276">Fatty acid metabolism</keyword>
<evidence type="ECO:0000256" key="7">
    <source>
        <dbReference type="ARBA" id="ARBA00023098"/>
    </source>
</evidence>
<dbReference type="GO" id="GO:0030148">
    <property type="term" value="P:sphingolipid biosynthetic process"/>
    <property type="evidence" value="ECO:0007669"/>
    <property type="project" value="TreeGrafter"/>
</dbReference>
<name>D8M728_BLAHO</name>
<dbReference type="GO" id="GO:0034626">
    <property type="term" value="P:fatty acid elongation, polyunsaturated fatty acid"/>
    <property type="evidence" value="ECO:0007669"/>
    <property type="project" value="TreeGrafter"/>
</dbReference>
<organism evidence="11">
    <name type="scientific">Blastocystis hominis</name>
    <dbReference type="NCBI Taxonomy" id="12968"/>
    <lineage>
        <taxon>Eukaryota</taxon>
        <taxon>Sar</taxon>
        <taxon>Stramenopiles</taxon>
        <taxon>Bigyra</taxon>
        <taxon>Opalozoa</taxon>
        <taxon>Opalinata</taxon>
        <taxon>Blastocystidae</taxon>
        <taxon>Blastocystis</taxon>
    </lineage>
</organism>
<dbReference type="InterPro" id="IPR002076">
    <property type="entry name" value="ELO_fam"/>
</dbReference>
<reference evidence="11" key="1">
    <citation type="submission" date="2010-02" db="EMBL/GenBank/DDBJ databases">
        <title>Sequencing and annotation of the Blastocystis hominis genome.</title>
        <authorList>
            <person name="Wincker P."/>
        </authorList>
    </citation>
    <scope>NUCLEOTIDE SEQUENCE</scope>
    <source>
        <strain evidence="11">Singapore isolate B</strain>
    </source>
</reference>
<keyword evidence="8 10" id="KW-0472">Membrane</keyword>